<dbReference type="Gene3D" id="3.30.1200.10">
    <property type="entry name" value="YggU-like"/>
    <property type="match status" value="1"/>
</dbReference>
<proteinExistence type="inferred from homology"/>
<evidence type="ECO:0000313" key="4">
    <source>
        <dbReference type="Proteomes" id="UP000243900"/>
    </source>
</evidence>
<name>A0A2P6ASF9_9GAMM</name>
<dbReference type="SMART" id="SM01152">
    <property type="entry name" value="DUF167"/>
    <property type="match status" value="1"/>
</dbReference>
<dbReference type="GO" id="GO:0005737">
    <property type="term" value="C:cytoplasm"/>
    <property type="evidence" value="ECO:0007669"/>
    <property type="project" value="TreeGrafter"/>
</dbReference>
<evidence type="ECO:0000256" key="1">
    <source>
        <dbReference type="ARBA" id="ARBA00010364"/>
    </source>
</evidence>
<dbReference type="AlphaFoldDB" id="A0A2P6ASF9"/>
<organism evidence="3 4">
    <name type="scientific">Amnimonas aquatica</name>
    <dbReference type="NCBI Taxonomy" id="2094561"/>
    <lineage>
        <taxon>Bacteria</taxon>
        <taxon>Pseudomonadati</taxon>
        <taxon>Pseudomonadota</taxon>
        <taxon>Gammaproteobacteria</taxon>
        <taxon>Moraxellales</taxon>
        <taxon>Moraxellaceae</taxon>
        <taxon>Amnimonas</taxon>
    </lineage>
</organism>
<dbReference type="PANTHER" id="PTHR13420:SF7">
    <property type="entry name" value="UPF0235 PROTEIN C15ORF40"/>
    <property type="match status" value="1"/>
</dbReference>
<comment type="caution">
    <text evidence="3">The sequence shown here is derived from an EMBL/GenBank/DDBJ whole genome shotgun (WGS) entry which is preliminary data.</text>
</comment>
<evidence type="ECO:0000313" key="3">
    <source>
        <dbReference type="EMBL" id="PQA42901.1"/>
    </source>
</evidence>
<dbReference type="EMBL" id="PTQZ01000109">
    <property type="protein sequence ID" value="PQA42901.1"/>
    <property type="molecule type" value="Genomic_DNA"/>
</dbReference>
<dbReference type="SUPFAM" id="SSF69786">
    <property type="entry name" value="YggU-like"/>
    <property type="match status" value="1"/>
</dbReference>
<sequence length="110" mass="12043">MSEPALRRDGTDLLLLVHAQPGAKRSEFAGLHGDALKIRIQAPAVDGKANEAMRRFLAEAFAVPVSAVSLVSGQTSRHKRWRVEAPRRWPEALSAWLPKQAAASVDEPPR</sequence>
<reference evidence="4" key="1">
    <citation type="submission" date="2018-02" db="EMBL/GenBank/DDBJ databases">
        <title>Genome sequencing of Solimonas sp. HR-BB.</title>
        <authorList>
            <person name="Lee Y."/>
            <person name="Jeon C.O."/>
        </authorList>
    </citation>
    <scope>NUCLEOTIDE SEQUENCE [LARGE SCALE GENOMIC DNA]</scope>
    <source>
        <strain evidence="4">HR-E</strain>
    </source>
</reference>
<dbReference type="NCBIfam" id="TIGR00251">
    <property type="entry name" value="DUF167 family protein"/>
    <property type="match status" value="1"/>
</dbReference>
<evidence type="ECO:0000256" key="2">
    <source>
        <dbReference type="HAMAP-Rule" id="MF_00634"/>
    </source>
</evidence>
<accession>A0A2P6ASF9</accession>
<protein>
    <recommendedName>
        <fullName evidence="2">UPF0235 protein C5O18_05630</fullName>
    </recommendedName>
</protein>
<keyword evidence="4" id="KW-1185">Reference proteome</keyword>
<dbReference type="HAMAP" id="MF_00634">
    <property type="entry name" value="UPF0235"/>
    <property type="match status" value="1"/>
</dbReference>
<dbReference type="InterPro" id="IPR003746">
    <property type="entry name" value="DUF167"/>
</dbReference>
<dbReference type="InterPro" id="IPR036591">
    <property type="entry name" value="YggU-like_sf"/>
</dbReference>
<dbReference type="PANTHER" id="PTHR13420">
    <property type="entry name" value="UPF0235 PROTEIN C15ORF40"/>
    <property type="match status" value="1"/>
</dbReference>
<gene>
    <name evidence="3" type="ORF">C5O18_05630</name>
</gene>
<dbReference type="Pfam" id="PF02594">
    <property type="entry name" value="DUF167"/>
    <property type="match status" value="1"/>
</dbReference>
<dbReference type="Proteomes" id="UP000243900">
    <property type="component" value="Unassembled WGS sequence"/>
</dbReference>
<dbReference type="RefSeq" id="WP_105192232.1">
    <property type="nucleotide sequence ID" value="NZ_PTQZ01000109.1"/>
</dbReference>
<comment type="similarity">
    <text evidence="1 2">Belongs to the UPF0235 family.</text>
</comment>
<dbReference type="OrthoDB" id="9800587at2"/>